<dbReference type="KEGG" id="gms:SOIL9_43380"/>
<evidence type="ECO:0000313" key="3">
    <source>
        <dbReference type="Proteomes" id="UP000464178"/>
    </source>
</evidence>
<evidence type="ECO:0000313" key="2">
    <source>
        <dbReference type="EMBL" id="VTR93376.1"/>
    </source>
</evidence>
<protein>
    <submittedName>
        <fullName evidence="2">Uncharacterized protein</fullName>
    </submittedName>
</protein>
<sequence length="29" mass="3120">MCADTRMTEANVTPDKSAPDLLSGTRIKP</sequence>
<organism evidence="2 3">
    <name type="scientific">Gemmata massiliana</name>
    <dbReference type="NCBI Taxonomy" id="1210884"/>
    <lineage>
        <taxon>Bacteria</taxon>
        <taxon>Pseudomonadati</taxon>
        <taxon>Planctomycetota</taxon>
        <taxon>Planctomycetia</taxon>
        <taxon>Gemmatales</taxon>
        <taxon>Gemmataceae</taxon>
        <taxon>Gemmata</taxon>
    </lineage>
</organism>
<evidence type="ECO:0000256" key="1">
    <source>
        <dbReference type="SAM" id="MobiDB-lite"/>
    </source>
</evidence>
<name>A0A6P2CYB5_9BACT</name>
<reference evidence="2 3" key="1">
    <citation type="submission" date="2019-05" db="EMBL/GenBank/DDBJ databases">
        <authorList>
            <consortium name="Science for Life Laboratories"/>
        </authorList>
    </citation>
    <scope>NUCLEOTIDE SEQUENCE [LARGE SCALE GENOMIC DNA]</scope>
    <source>
        <strain evidence="2">Soil9</strain>
    </source>
</reference>
<feature type="region of interest" description="Disordered" evidence="1">
    <location>
        <begin position="1"/>
        <end position="29"/>
    </location>
</feature>
<accession>A0A6P2CYB5</accession>
<gene>
    <name evidence="2" type="ORF">SOIL9_43380</name>
</gene>
<dbReference type="Proteomes" id="UP000464178">
    <property type="component" value="Chromosome"/>
</dbReference>
<keyword evidence="3" id="KW-1185">Reference proteome</keyword>
<dbReference type="EMBL" id="LR593886">
    <property type="protein sequence ID" value="VTR93376.1"/>
    <property type="molecule type" value="Genomic_DNA"/>
</dbReference>
<proteinExistence type="predicted"/>
<dbReference type="AlphaFoldDB" id="A0A6P2CYB5"/>